<dbReference type="PANTHER" id="PTHR19139:SF199">
    <property type="entry name" value="MIP17260P"/>
    <property type="match status" value="1"/>
</dbReference>
<evidence type="ECO:0000256" key="9">
    <source>
        <dbReference type="SAM" id="MobiDB-lite"/>
    </source>
</evidence>
<dbReference type="EMBL" id="JADCKA010000011">
    <property type="protein sequence ID" value="MBE5035924.1"/>
    <property type="molecule type" value="Genomic_DNA"/>
</dbReference>
<feature type="transmembrane region" description="Helical" evidence="10">
    <location>
        <begin position="88"/>
        <end position="107"/>
    </location>
</feature>
<feature type="transmembrane region" description="Helical" evidence="10">
    <location>
        <begin position="205"/>
        <end position="226"/>
    </location>
</feature>
<dbReference type="Proteomes" id="UP001516588">
    <property type="component" value="Unassembled WGS sequence"/>
</dbReference>
<dbReference type="InterPro" id="IPR034294">
    <property type="entry name" value="Aquaporin_transptr"/>
</dbReference>
<dbReference type="SUPFAM" id="SSF81338">
    <property type="entry name" value="Aquaporin-like"/>
    <property type="match status" value="1"/>
</dbReference>
<comment type="caution">
    <text evidence="11">The sequence shown here is derived from an EMBL/GenBank/DDBJ whole genome shotgun (WGS) entry which is preliminary data.</text>
</comment>
<evidence type="ECO:0000256" key="3">
    <source>
        <dbReference type="ARBA" id="ARBA00022448"/>
    </source>
</evidence>
<feature type="compositionally biased region" description="Basic and acidic residues" evidence="9">
    <location>
        <begin position="233"/>
        <end position="262"/>
    </location>
</feature>
<dbReference type="Pfam" id="PF00230">
    <property type="entry name" value="MIP"/>
    <property type="match status" value="1"/>
</dbReference>
<evidence type="ECO:0000256" key="10">
    <source>
        <dbReference type="SAM" id="Phobius"/>
    </source>
</evidence>
<dbReference type="PRINTS" id="PR00783">
    <property type="entry name" value="MINTRINSICP"/>
</dbReference>
<feature type="transmembrane region" description="Helical" evidence="10">
    <location>
        <begin position="160"/>
        <end position="180"/>
    </location>
</feature>
<protein>
    <submittedName>
        <fullName evidence="11">Aquaporin family protein</fullName>
    </submittedName>
</protein>
<dbReference type="InterPro" id="IPR000425">
    <property type="entry name" value="MIP"/>
</dbReference>
<reference evidence="11 12" key="1">
    <citation type="submission" date="2020-10" db="EMBL/GenBank/DDBJ databases">
        <title>ChiBAC.</title>
        <authorList>
            <person name="Zenner C."/>
            <person name="Hitch T.C.A."/>
            <person name="Clavel T."/>
        </authorList>
    </citation>
    <scope>NUCLEOTIDE SEQUENCE [LARGE SCALE GENOMIC DNA]</scope>
    <source>
        <strain evidence="11 12">DSM 108706</strain>
    </source>
</reference>
<accession>A0ABR9QYG8</accession>
<dbReference type="InterPro" id="IPR023271">
    <property type="entry name" value="Aquaporin-like"/>
</dbReference>
<dbReference type="InterPro" id="IPR022357">
    <property type="entry name" value="MIP_CS"/>
</dbReference>
<dbReference type="PROSITE" id="PS00221">
    <property type="entry name" value="MIP"/>
    <property type="match status" value="1"/>
</dbReference>
<evidence type="ECO:0000256" key="4">
    <source>
        <dbReference type="ARBA" id="ARBA00022475"/>
    </source>
</evidence>
<feature type="transmembrane region" description="Helical" evidence="10">
    <location>
        <begin position="40"/>
        <end position="60"/>
    </location>
</feature>
<evidence type="ECO:0000256" key="1">
    <source>
        <dbReference type="ARBA" id="ARBA00004651"/>
    </source>
</evidence>
<comment type="similarity">
    <text evidence="2 8">Belongs to the MIP/aquaporin (TC 1.A.8) family.</text>
</comment>
<name>A0ABR9QYG8_9FIRM</name>
<keyword evidence="12" id="KW-1185">Reference proteome</keyword>
<gene>
    <name evidence="11" type="ORF">INF20_06520</name>
</gene>
<dbReference type="PROSITE" id="PS51257">
    <property type="entry name" value="PROKAR_LIPOPROTEIN"/>
    <property type="match status" value="1"/>
</dbReference>
<evidence type="ECO:0000256" key="7">
    <source>
        <dbReference type="ARBA" id="ARBA00023136"/>
    </source>
</evidence>
<dbReference type="PANTHER" id="PTHR19139">
    <property type="entry name" value="AQUAPORIN TRANSPORTER"/>
    <property type="match status" value="1"/>
</dbReference>
<evidence type="ECO:0000313" key="12">
    <source>
        <dbReference type="Proteomes" id="UP001516588"/>
    </source>
</evidence>
<organism evidence="11 12">
    <name type="scientific">Gallibacter intestinalis</name>
    <dbReference type="NCBI Taxonomy" id="2779356"/>
    <lineage>
        <taxon>Bacteria</taxon>
        <taxon>Bacillati</taxon>
        <taxon>Bacillota</taxon>
        <taxon>Clostridia</taxon>
        <taxon>Eubacteriales</taxon>
        <taxon>Eubacteriaceae</taxon>
        <taxon>Gallibacter</taxon>
    </lineage>
</organism>
<keyword evidence="6 10" id="KW-1133">Transmembrane helix</keyword>
<dbReference type="RefSeq" id="WP_264175484.1">
    <property type="nucleotide sequence ID" value="NZ_JADCKA010000011.1"/>
</dbReference>
<feature type="transmembrane region" description="Helical" evidence="10">
    <location>
        <begin position="127"/>
        <end position="148"/>
    </location>
</feature>
<keyword evidence="3 8" id="KW-0813">Transport</keyword>
<evidence type="ECO:0000256" key="8">
    <source>
        <dbReference type="RuleBase" id="RU000477"/>
    </source>
</evidence>
<evidence type="ECO:0000313" key="11">
    <source>
        <dbReference type="EMBL" id="MBE5035924.1"/>
    </source>
</evidence>
<sequence length="280" mass="29192">MKAYISEFIGTFILVLFGCGSMVAANFLVGAMGFMLPLGITTMISAVAFGITMAMMYCIFEKVSGAHLNPAVSVAVLIDGGFEKVSKFIGYIVAQFLGAAIAIGGIWLMTGQTSTLGQTGYDSLSPLYLSIGPVIAVEFVISFIYVLAFMNAKDSAKTAAGRGAVIGAALTAIYLFGIPYNGGGANPARSLAPAIYALGDAIEQAPIFIIVPVVAAALAAVVYKSVIKGEKLSKTKEEKEAAKAEKMAAKEARKKAKDEMKGKKAGTLGEFGNNPEQGEK</sequence>
<feature type="transmembrane region" description="Helical" evidence="10">
    <location>
        <begin position="12"/>
        <end position="34"/>
    </location>
</feature>
<comment type="subcellular location">
    <subcellularLocation>
        <location evidence="1">Cell membrane</location>
        <topology evidence="1">Multi-pass membrane protein</topology>
    </subcellularLocation>
</comment>
<keyword evidence="5 8" id="KW-0812">Transmembrane</keyword>
<keyword evidence="7 10" id="KW-0472">Membrane</keyword>
<dbReference type="Gene3D" id="1.20.1080.10">
    <property type="entry name" value="Glycerol uptake facilitator protein"/>
    <property type="match status" value="1"/>
</dbReference>
<keyword evidence="4" id="KW-1003">Cell membrane</keyword>
<feature type="region of interest" description="Disordered" evidence="9">
    <location>
        <begin position="233"/>
        <end position="280"/>
    </location>
</feature>
<evidence type="ECO:0000256" key="5">
    <source>
        <dbReference type="ARBA" id="ARBA00022692"/>
    </source>
</evidence>
<evidence type="ECO:0000256" key="2">
    <source>
        <dbReference type="ARBA" id="ARBA00006175"/>
    </source>
</evidence>
<evidence type="ECO:0000256" key="6">
    <source>
        <dbReference type="ARBA" id="ARBA00022989"/>
    </source>
</evidence>
<proteinExistence type="inferred from homology"/>